<dbReference type="EMBL" id="QTSU01000001">
    <property type="protein sequence ID" value="RDZ29016.1"/>
    <property type="molecule type" value="Genomic_DNA"/>
</dbReference>
<reference evidence="2 3" key="1">
    <citation type="submission" date="2018-08" db="EMBL/GenBank/DDBJ databases">
        <title>Lysobacter sp. zong2l5, whole genome shotgun sequence.</title>
        <authorList>
            <person name="Zhang X."/>
            <person name="Feng G."/>
            <person name="Zhu H."/>
        </authorList>
    </citation>
    <scope>NUCLEOTIDE SEQUENCE [LARGE SCALE GENOMIC DNA]</scope>
    <source>
        <strain evidence="3">zong2l5</strain>
    </source>
</reference>
<organism evidence="2 3">
    <name type="scientific">Lysobacter silvisoli</name>
    <dbReference type="NCBI Taxonomy" id="2293254"/>
    <lineage>
        <taxon>Bacteria</taxon>
        <taxon>Pseudomonadati</taxon>
        <taxon>Pseudomonadota</taxon>
        <taxon>Gammaproteobacteria</taxon>
        <taxon>Lysobacterales</taxon>
        <taxon>Lysobacteraceae</taxon>
        <taxon>Lysobacter</taxon>
    </lineage>
</organism>
<dbReference type="AlphaFoldDB" id="A0A371K513"/>
<feature type="region of interest" description="Disordered" evidence="1">
    <location>
        <begin position="29"/>
        <end position="62"/>
    </location>
</feature>
<gene>
    <name evidence="2" type="ORF">DX914_07925</name>
</gene>
<name>A0A371K513_9GAMM</name>
<evidence type="ECO:0000313" key="2">
    <source>
        <dbReference type="EMBL" id="RDZ29016.1"/>
    </source>
</evidence>
<comment type="caution">
    <text evidence="2">The sequence shown here is derived from an EMBL/GenBank/DDBJ whole genome shotgun (WGS) entry which is preliminary data.</text>
</comment>
<proteinExistence type="predicted"/>
<protein>
    <submittedName>
        <fullName evidence="2">Uncharacterized protein</fullName>
    </submittedName>
</protein>
<dbReference type="Proteomes" id="UP000264492">
    <property type="component" value="Unassembled WGS sequence"/>
</dbReference>
<evidence type="ECO:0000256" key="1">
    <source>
        <dbReference type="SAM" id="MobiDB-lite"/>
    </source>
</evidence>
<sequence>MIFRSGLLPERKTAHILCAAPRLRGGRLFGSSDWDREGRNGVVGQEHSLRSSPHPNPLPQAGEGMHTALLVLAPLPLAGEGLG</sequence>
<accession>A0A371K513</accession>
<evidence type="ECO:0000313" key="3">
    <source>
        <dbReference type="Proteomes" id="UP000264492"/>
    </source>
</evidence>
<keyword evidence="3" id="KW-1185">Reference proteome</keyword>